<evidence type="ECO:0000259" key="1">
    <source>
        <dbReference type="PROSITE" id="PS50206"/>
    </source>
</evidence>
<feature type="domain" description="Rhodanese" evidence="1">
    <location>
        <begin position="250"/>
        <end position="359"/>
    </location>
</feature>
<reference evidence="2" key="1">
    <citation type="submission" date="2021-01" db="EMBL/GenBank/DDBJ databases">
        <authorList>
            <person name="Corre E."/>
            <person name="Pelletier E."/>
            <person name="Niang G."/>
            <person name="Scheremetjew M."/>
            <person name="Finn R."/>
            <person name="Kale V."/>
            <person name="Holt S."/>
            <person name="Cochrane G."/>
            <person name="Meng A."/>
            <person name="Brown T."/>
            <person name="Cohen L."/>
        </authorList>
    </citation>
    <scope>NUCLEOTIDE SEQUENCE</scope>
    <source>
        <strain evidence="2">CCMP494</strain>
    </source>
</reference>
<dbReference type="PANTHER" id="PTHR34209:SF1">
    <property type="entry name" value="CALCIUM SENSING RECEPTOR, CHLOROPLASTIC"/>
    <property type="match status" value="1"/>
</dbReference>
<dbReference type="InterPro" id="IPR036873">
    <property type="entry name" value="Rhodanese-like_dom_sf"/>
</dbReference>
<dbReference type="Pfam" id="PF00581">
    <property type="entry name" value="Rhodanese"/>
    <property type="match status" value="1"/>
</dbReference>
<name>A0A7S0KKM8_MICPS</name>
<sequence>MASMTTVNLALGSRAAVRGAKVQQKRTVAAKKVAAAARAELSQVEKAAAVAAVTVAAASPAQASELGEDLFAIFDSIDKAADKVEEAFGVVAQGVEKVGEVVEKVTPVVKPIAERAVEAATPVVKAGVDYAGRAAGPIVSDATSKVSGAAGSAVGAAGDAIKAKGIDVEPVAGVVGKGVSVVTAAASSVLPSVDDVTGFLSTASPTELAEVAGGAVALYLLSPTLLGAFAGVLRGYAGSVRPVEAYDAVTSGKCVIVDIRQDTGRGEIKVPRGKVLAIPREKLSGNFKNMGDVEANLTALKVASLKGVKRGTKVLILDNNGGSDATKVAKALAAQGFGKAFVVQGGFNGWANAGLAIER</sequence>
<dbReference type="Gene3D" id="3.40.250.10">
    <property type="entry name" value="Rhodanese-like domain"/>
    <property type="match status" value="1"/>
</dbReference>
<protein>
    <recommendedName>
        <fullName evidence="1">Rhodanese domain-containing protein</fullName>
    </recommendedName>
</protein>
<dbReference type="SUPFAM" id="SSF52821">
    <property type="entry name" value="Rhodanese/Cell cycle control phosphatase"/>
    <property type="match status" value="1"/>
</dbReference>
<dbReference type="GO" id="GO:0071277">
    <property type="term" value="P:cellular response to calcium ion"/>
    <property type="evidence" value="ECO:0007669"/>
    <property type="project" value="InterPro"/>
</dbReference>
<organism evidence="2">
    <name type="scientific">Micromonas pusilla</name>
    <name type="common">Picoplanktonic green alga</name>
    <name type="synonym">Chromulina pusilla</name>
    <dbReference type="NCBI Taxonomy" id="38833"/>
    <lineage>
        <taxon>Eukaryota</taxon>
        <taxon>Viridiplantae</taxon>
        <taxon>Chlorophyta</taxon>
        <taxon>Mamiellophyceae</taxon>
        <taxon>Mamiellales</taxon>
        <taxon>Mamiellaceae</taxon>
        <taxon>Micromonas</taxon>
    </lineage>
</organism>
<dbReference type="PANTHER" id="PTHR34209">
    <property type="entry name" value="RHODANESE/CELL CYCLE CONTROL PHOSPHATASE SUPERFAMILY PROTEIN"/>
    <property type="match status" value="1"/>
</dbReference>
<dbReference type="PROSITE" id="PS50206">
    <property type="entry name" value="RHODANESE_3"/>
    <property type="match status" value="1"/>
</dbReference>
<dbReference type="CDD" id="cd00158">
    <property type="entry name" value="RHOD"/>
    <property type="match status" value="1"/>
</dbReference>
<gene>
    <name evidence="2" type="ORF">MSP1404_LOCUS3977</name>
</gene>
<evidence type="ECO:0000313" key="2">
    <source>
        <dbReference type="EMBL" id="CAD8583292.1"/>
    </source>
</evidence>
<dbReference type="AlphaFoldDB" id="A0A7S0KKM8"/>
<dbReference type="EMBL" id="HBEV01005222">
    <property type="protein sequence ID" value="CAD8583292.1"/>
    <property type="molecule type" value="Transcribed_RNA"/>
</dbReference>
<dbReference type="SMART" id="SM00450">
    <property type="entry name" value="RHOD"/>
    <property type="match status" value="1"/>
</dbReference>
<dbReference type="GO" id="GO:0090333">
    <property type="term" value="P:regulation of stomatal closure"/>
    <property type="evidence" value="ECO:0007669"/>
    <property type="project" value="InterPro"/>
</dbReference>
<dbReference type="InterPro" id="IPR044690">
    <property type="entry name" value="CAS_plant"/>
</dbReference>
<dbReference type="GO" id="GO:0009704">
    <property type="term" value="P:de-etiolation"/>
    <property type="evidence" value="ECO:0007669"/>
    <property type="project" value="InterPro"/>
</dbReference>
<proteinExistence type="predicted"/>
<dbReference type="InterPro" id="IPR001763">
    <property type="entry name" value="Rhodanese-like_dom"/>
</dbReference>
<accession>A0A7S0KKM8</accession>